<keyword evidence="3" id="KW-1185">Reference proteome</keyword>
<dbReference type="HOGENOM" id="CLU_063041_1_0_6"/>
<feature type="active site" evidence="1">
    <location>
        <position position="98"/>
    </location>
</feature>
<dbReference type="Gene3D" id="2.40.128.90">
    <property type="entry name" value="OMPT-like"/>
    <property type="match status" value="1"/>
</dbReference>
<keyword evidence="2" id="KW-0378">Hydrolase</keyword>
<reference evidence="2 3" key="2">
    <citation type="journal article" date="2008" name="BMC Genomics">
        <title>Comparative genomics-based investigation of resequencing targets in Vibrio fischeri: focus on point miscalls and artefactual expansions.</title>
        <authorList>
            <person name="Mandel M.J."/>
            <person name="Stabb E.V."/>
            <person name="Ruby E.G."/>
        </authorList>
    </citation>
    <scope>NUCLEOTIDE SEQUENCE [LARGE SCALE GENOMIC DNA]</scope>
    <source>
        <strain evidence="3">ATCC 700601 / ES114</strain>
    </source>
</reference>
<dbReference type="GO" id="GO:0009279">
    <property type="term" value="C:cell outer membrane"/>
    <property type="evidence" value="ECO:0007669"/>
    <property type="project" value="InterPro"/>
</dbReference>
<dbReference type="GO" id="GO:0006508">
    <property type="term" value="P:proteolysis"/>
    <property type="evidence" value="ECO:0007669"/>
    <property type="project" value="UniProtKB-KW"/>
</dbReference>
<feature type="active site" evidence="1">
    <location>
        <position position="96"/>
    </location>
</feature>
<dbReference type="GeneID" id="54163919"/>
<dbReference type="InterPro" id="IPR000036">
    <property type="entry name" value="Peptidase_A26_omptin"/>
</dbReference>
<dbReference type="Pfam" id="PF01278">
    <property type="entry name" value="Omptin"/>
    <property type="match status" value="1"/>
</dbReference>
<dbReference type="PATRIC" id="fig|312309.11.peg.1253"/>
<keyword evidence="2" id="KW-0645">Protease</keyword>
<evidence type="ECO:0000313" key="2">
    <source>
        <dbReference type="EMBL" id="AAW85741.1"/>
    </source>
</evidence>
<dbReference type="AlphaFoldDB" id="Q5E5F5"/>
<protein>
    <submittedName>
        <fullName evidence="2">Omptin family protease OmpT</fullName>
        <ecNumber evidence="2">3.4.23.49</ecNumber>
    </submittedName>
</protein>
<gene>
    <name evidence="2" type="primary">ompT</name>
    <name evidence="2" type="ordered locus">VF_1246</name>
</gene>
<feature type="active site" evidence="1">
    <location>
        <position position="219"/>
    </location>
</feature>
<dbReference type="InterPro" id="IPR053724">
    <property type="entry name" value="OMP_A26_sf"/>
</dbReference>
<dbReference type="SUPFAM" id="SSF69917">
    <property type="entry name" value="OMPT-like"/>
    <property type="match status" value="1"/>
</dbReference>
<dbReference type="PRINTS" id="PR00482">
    <property type="entry name" value="OMPTIN"/>
</dbReference>
<dbReference type="PIRSF" id="PIRSF001522">
    <property type="entry name" value="Peptidase_A26"/>
    <property type="match status" value="1"/>
</dbReference>
<dbReference type="RefSeq" id="WP_011261859.1">
    <property type="nucleotide sequence ID" value="NC_006840.2"/>
</dbReference>
<dbReference type="STRING" id="312309.VF_1246"/>
<organism evidence="2 3">
    <name type="scientific">Aliivibrio fischeri (strain ATCC 700601 / ES114)</name>
    <name type="common">Vibrio fischeri</name>
    <dbReference type="NCBI Taxonomy" id="312309"/>
    <lineage>
        <taxon>Bacteria</taxon>
        <taxon>Pseudomonadati</taxon>
        <taxon>Pseudomonadota</taxon>
        <taxon>Gammaproteobacteria</taxon>
        <taxon>Vibrionales</taxon>
        <taxon>Vibrionaceae</taxon>
        <taxon>Aliivibrio</taxon>
    </lineage>
</organism>
<evidence type="ECO:0000256" key="1">
    <source>
        <dbReference type="PIRSR" id="PIRSR001522-1"/>
    </source>
</evidence>
<sequence length="303" mass="34867">MKQLIFILTPLVLISEAMAESDKKDISLGLSLGVLNGASKELVYDDTGRKLSQLDWRIDNVPIIKLETDWNINQRWTLTGDFWSILIDDGNAHMEDRDWFIENQHFPTDISISPKTTLKKAYQASLHTTYWLFIQNNYEIGALGGFQYNQFKWEDLGGTYSYNNGTDVGTFPDVVGIDYKQEFGMFYAGLTGKYRLDNSEFSFLLKLSPWVKAKDVDNHYLRNLTFYEKSNEYSDAVSLSINYNYNFGPNMNLYTEYAYTRYFEANADMTKVNNKTNDSSFSENAAGLDNLYSTLSIGLKYSF</sequence>
<feature type="active site" evidence="1">
    <location>
        <position position="217"/>
    </location>
</feature>
<dbReference type="Proteomes" id="UP000000537">
    <property type="component" value="Chromosome I"/>
</dbReference>
<dbReference type="KEGG" id="vfi:VF_1246"/>
<reference evidence="2 3" key="1">
    <citation type="journal article" date="2005" name="Proc. Natl. Acad. Sci. U.S.A.">
        <title>Complete genome sequence of Vibrio fischeri: a symbiotic bacterium with pathogenic congeners.</title>
        <authorList>
            <person name="Ruby E.G."/>
            <person name="Urbanowski M."/>
            <person name="Campbell J."/>
            <person name="Dunn A."/>
            <person name="Faini M."/>
            <person name="Gunsalus R."/>
            <person name="Lostroh P."/>
            <person name="Lupp C."/>
            <person name="McCann J."/>
            <person name="Millikan D."/>
            <person name="Schaefer A."/>
            <person name="Stabb E."/>
            <person name="Stevens A."/>
            <person name="Visick K."/>
            <person name="Whistler C."/>
            <person name="Greenberg E.P."/>
        </authorList>
    </citation>
    <scope>NUCLEOTIDE SEQUENCE [LARGE SCALE GENOMIC DNA]</scope>
    <source>
        <strain evidence="3">ATCC 700601 / ES114</strain>
    </source>
</reference>
<proteinExistence type="predicted"/>
<dbReference type="InterPro" id="IPR020080">
    <property type="entry name" value="OM_adhesin/peptidase_omptin"/>
</dbReference>
<name>Q5E5F5_ALIF1</name>
<dbReference type="OrthoDB" id="2112810at2"/>
<evidence type="ECO:0000313" key="3">
    <source>
        <dbReference type="Proteomes" id="UP000000537"/>
    </source>
</evidence>
<dbReference type="EC" id="3.4.23.49" evidence="2"/>
<dbReference type="GO" id="GO:0004190">
    <property type="term" value="F:aspartic-type endopeptidase activity"/>
    <property type="evidence" value="ECO:0007669"/>
    <property type="project" value="UniProtKB-EC"/>
</dbReference>
<dbReference type="EMBL" id="CP000020">
    <property type="protein sequence ID" value="AAW85741.1"/>
    <property type="molecule type" value="Genomic_DNA"/>
</dbReference>
<dbReference type="EnsemblBacteria" id="AAW85741">
    <property type="protein sequence ID" value="AAW85741"/>
    <property type="gene ID" value="VF_1246"/>
</dbReference>
<accession>Q5E5F5</accession>
<dbReference type="eggNOG" id="COG4571">
    <property type="taxonomic scope" value="Bacteria"/>
</dbReference>